<dbReference type="GO" id="GO:0005634">
    <property type="term" value="C:nucleus"/>
    <property type="evidence" value="ECO:0007669"/>
    <property type="project" value="TreeGrafter"/>
</dbReference>
<name>A0A8W8MKI5_MAGGI</name>
<evidence type="ECO:0000313" key="3">
    <source>
        <dbReference type="EnsemblMetazoa" id="G33891.1:cds"/>
    </source>
</evidence>
<dbReference type="Pfam" id="PF13873">
    <property type="entry name" value="Myb_DNA-bind_5"/>
    <property type="match status" value="1"/>
</dbReference>
<dbReference type="SMART" id="SM00717">
    <property type="entry name" value="SANT"/>
    <property type="match status" value="1"/>
</dbReference>
<evidence type="ECO:0000256" key="1">
    <source>
        <dbReference type="SAM" id="MobiDB-lite"/>
    </source>
</evidence>
<dbReference type="Proteomes" id="UP000005408">
    <property type="component" value="Unassembled WGS sequence"/>
</dbReference>
<dbReference type="PANTHER" id="PTHR23098">
    <property type="entry name" value="AGAP001331-PA-RELATED"/>
    <property type="match status" value="1"/>
</dbReference>
<dbReference type="Gene3D" id="1.10.10.60">
    <property type="entry name" value="Homeodomain-like"/>
    <property type="match status" value="1"/>
</dbReference>
<dbReference type="InterPro" id="IPR001005">
    <property type="entry name" value="SANT/Myb"/>
</dbReference>
<feature type="domain" description="Myb-like" evidence="2">
    <location>
        <begin position="2"/>
        <end position="76"/>
    </location>
</feature>
<evidence type="ECO:0000259" key="2">
    <source>
        <dbReference type="PROSITE" id="PS50090"/>
    </source>
</evidence>
<keyword evidence="4" id="KW-1185">Reference proteome</keyword>
<organism evidence="3 4">
    <name type="scientific">Magallana gigas</name>
    <name type="common">Pacific oyster</name>
    <name type="synonym">Crassostrea gigas</name>
    <dbReference type="NCBI Taxonomy" id="29159"/>
    <lineage>
        <taxon>Eukaryota</taxon>
        <taxon>Metazoa</taxon>
        <taxon>Spiralia</taxon>
        <taxon>Lophotrochozoa</taxon>
        <taxon>Mollusca</taxon>
        <taxon>Bivalvia</taxon>
        <taxon>Autobranchia</taxon>
        <taxon>Pteriomorphia</taxon>
        <taxon>Ostreida</taxon>
        <taxon>Ostreoidea</taxon>
        <taxon>Ostreidae</taxon>
        <taxon>Magallana</taxon>
    </lineage>
</organism>
<dbReference type="PANTHER" id="PTHR23098:SF16">
    <property type="entry name" value="REGULATORY PROTEIN ZESTE"/>
    <property type="match status" value="1"/>
</dbReference>
<feature type="region of interest" description="Disordered" evidence="1">
    <location>
        <begin position="184"/>
        <end position="215"/>
    </location>
</feature>
<proteinExistence type="predicted"/>
<protein>
    <recommendedName>
        <fullName evidence="2">Myb-like domain-containing protein</fullName>
    </recommendedName>
</protein>
<feature type="compositionally biased region" description="Basic residues" evidence="1">
    <location>
        <begin position="195"/>
        <end position="206"/>
    </location>
</feature>
<dbReference type="PROSITE" id="PS50090">
    <property type="entry name" value="MYB_LIKE"/>
    <property type="match status" value="1"/>
</dbReference>
<reference evidence="3" key="1">
    <citation type="submission" date="2022-08" db="UniProtKB">
        <authorList>
            <consortium name="EnsemblMetazoa"/>
        </authorList>
    </citation>
    <scope>IDENTIFICATION</scope>
    <source>
        <strain evidence="3">05x7-T-G4-1.051#20</strain>
    </source>
</reference>
<dbReference type="InterPro" id="IPR028002">
    <property type="entry name" value="Myb_DNA-bind_5"/>
</dbReference>
<sequence>MECKKRKPNWSTEEVEALVQAVTENIKIIRGKFTPSLTNEVKNRCWADITAHVNSANCSNISRDVSDVKKKWQDLSSQTKKREAERRRRVGGTGGGPSIEDDLKSWEQKIVGTISRSAVEGVPGGVDTSEVSQSLVLLENEAVNVLEATPASTCCQLKPSLPESACSDEQEVQFETVIFANPSSEVNSLDEHSSRKLQNKMKRKRPYCNGDKESDNIRREFLDGEKEKNRCVSKKTL</sequence>
<dbReference type="AlphaFoldDB" id="A0A8W8MKI5"/>
<feature type="region of interest" description="Disordered" evidence="1">
    <location>
        <begin position="72"/>
        <end position="102"/>
    </location>
</feature>
<dbReference type="EnsemblMetazoa" id="G33891.1">
    <property type="protein sequence ID" value="G33891.1:cds"/>
    <property type="gene ID" value="G33891"/>
</dbReference>
<evidence type="ECO:0000313" key="4">
    <source>
        <dbReference type="Proteomes" id="UP000005408"/>
    </source>
</evidence>
<accession>A0A8W8MKI5</accession>